<dbReference type="PANTHER" id="PTHR43537:SF49">
    <property type="entry name" value="TRANSCRIPTIONAL REGULATORY PROTEIN"/>
    <property type="match status" value="1"/>
</dbReference>
<dbReference type="InterPro" id="IPR008920">
    <property type="entry name" value="TF_FadR/GntR_C"/>
</dbReference>
<dbReference type="InterPro" id="IPR000524">
    <property type="entry name" value="Tscrpt_reg_HTH_GntR"/>
</dbReference>
<evidence type="ECO:0000313" key="6">
    <source>
        <dbReference type="Proteomes" id="UP001165679"/>
    </source>
</evidence>
<dbReference type="CDD" id="cd07377">
    <property type="entry name" value="WHTH_GntR"/>
    <property type="match status" value="1"/>
</dbReference>
<dbReference type="SMART" id="SM00345">
    <property type="entry name" value="HTH_GNTR"/>
    <property type="match status" value="1"/>
</dbReference>
<dbReference type="RefSeq" id="WP_264712612.1">
    <property type="nucleotide sequence ID" value="NZ_JAPDNT010000002.1"/>
</dbReference>
<evidence type="ECO:0000259" key="4">
    <source>
        <dbReference type="PROSITE" id="PS50949"/>
    </source>
</evidence>
<evidence type="ECO:0000256" key="3">
    <source>
        <dbReference type="ARBA" id="ARBA00023163"/>
    </source>
</evidence>
<gene>
    <name evidence="5" type="ORF">OL599_05320</name>
</gene>
<comment type="caution">
    <text evidence="5">The sequence shown here is derived from an EMBL/GenBank/DDBJ whole genome shotgun (WGS) entry which is preliminary data.</text>
</comment>
<dbReference type="Proteomes" id="UP001165679">
    <property type="component" value="Unassembled WGS sequence"/>
</dbReference>
<evidence type="ECO:0000256" key="2">
    <source>
        <dbReference type="ARBA" id="ARBA00023125"/>
    </source>
</evidence>
<keyword evidence="6" id="KW-1185">Reference proteome</keyword>
<feature type="domain" description="HTH gntR-type" evidence="4">
    <location>
        <begin position="11"/>
        <end position="78"/>
    </location>
</feature>
<evidence type="ECO:0000256" key="1">
    <source>
        <dbReference type="ARBA" id="ARBA00023015"/>
    </source>
</evidence>
<dbReference type="SUPFAM" id="SSF46785">
    <property type="entry name" value="Winged helix' DNA-binding domain"/>
    <property type="match status" value="1"/>
</dbReference>
<dbReference type="PANTHER" id="PTHR43537">
    <property type="entry name" value="TRANSCRIPTIONAL REGULATOR, GNTR FAMILY"/>
    <property type="match status" value="1"/>
</dbReference>
<dbReference type="SMART" id="SM00895">
    <property type="entry name" value="FCD"/>
    <property type="match status" value="1"/>
</dbReference>
<dbReference type="Pfam" id="PF00392">
    <property type="entry name" value="GntR"/>
    <property type="match status" value="1"/>
</dbReference>
<dbReference type="Gene3D" id="1.20.120.530">
    <property type="entry name" value="GntR ligand-binding domain-like"/>
    <property type="match status" value="1"/>
</dbReference>
<dbReference type="InterPro" id="IPR011711">
    <property type="entry name" value="GntR_C"/>
</dbReference>
<dbReference type="InterPro" id="IPR036388">
    <property type="entry name" value="WH-like_DNA-bd_sf"/>
</dbReference>
<sequence>MSVIARVPAPSSLSDQAVEALREEILSCRLPPGAAVSETLMTERLTMGRAPVRAALARLADEGLVQAVPRRGWMVSLVTVRDIHEVFDLRLILEPEAARRAAGKGDPARLRQLDAVCQQGHRPDDPDSALRFLCANRAFHVTVAELAGNQRLARQVGRLLDESTRMLVLGLSQRDRSGEMAHEHRALIAALAEGDGPRAAAIMHEQVSASRDMVLAALTGPHSSLVVSEVA</sequence>
<protein>
    <submittedName>
        <fullName evidence="5">GntR family transcriptional regulator</fullName>
    </submittedName>
</protein>
<reference evidence="5" key="2">
    <citation type="submission" date="2022-10" db="EMBL/GenBank/DDBJ databases">
        <authorList>
            <person name="Trinh H.N."/>
        </authorList>
    </citation>
    <scope>NUCLEOTIDE SEQUENCE</scope>
    <source>
        <strain evidence="5">RN2-1</strain>
    </source>
</reference>
<name>A0AA41YI83_9PROT</name>
<keyword evidence="3" id="KW-0804">Transcription</keyword>
<reference evidence="5" key="1">
    <citation type="submission" date="2022-09" db="EMBL/GenBank/DDBJ databases">
        <title>Rhodovastum sp. nov. RN2-1 isolated from soil in Seongnam, South Korea.</title>
        <authorList>
            <person name="Le N.T."/>
        </authorList>
    </citation>
    <scope>NUCLEOTIDE SEQUENCE</scope>
    <source>
        <strain evidence="5">RN2-1</strain>
    </source>
</reference>
<dbReference type="Gene3D" id="1.10.10.10">
    <property type="entry name" value="Winged helix-like DNA-binding domain superfamily/Winged helix DNA-binding domain"/>
    <property type="match status" value="1"/>
</dbReference>
<proteinExistence type="predicted"/>
<keyword evidence="2" id="KW-0238">DNA-binding</keyword>
<dbReference type="GO" id="GO:0003677">
    <property type="term" value="F:DNA binding"/>
    <property type="evidence" value="ECO:0007669"/>
    <property type="project" value="UniProtKB-KW"/>
</dbReference>
<dbReference type="AlphaFoldDB" id="A0AA41YI83"/>
<dbReference type="Pfam" id="PF07729">
    <property type="entry name" value="FCD"/>
    <property type="match status" value="1"/>
</dbReference>
<organism evidence="5 6">
    <name type="scientific">Limobrevibacterium gyesilva</name>
    <dbReference type="NCBI Taxonomy" id="2991712"/>
    <lineage>
        <taxon>Bacteria</taxon>
        <taxon>Pseudomonadati</taxon>
        <taxon>Pseudomonadota</taxon>
        <taxon>Alphaproteobacteria</taxon>
        <taxon>Acetobacterales</taxon>
        <taxon>Acetobacteraceae</taxon>
        <taxon>Limobrevibacterium</taxon>
    </lineage>
</organism>
<evidence type="ECO:0000313" key="5">
    <source>
        <dbReference type="EMBL" id="MCW3473991.1"/>
    </source>
</evidence>
<dbReference type="SUPFAM" id="SSF48008">
    <property type="entry name" value="GntR ligand-binding domain-like"/>
    <property type="match status" value="1"/>
</dbReference>
<dbReference type="PROSITE" id="PS50949">
    <property type="entry name" value="HTH_GNTR"/>
    <property type="match status" value="1"/>
</dbReference>
<keyword evidence="1" id="KW-0805">Transcription regulation</keyword>
<dbReference type="EMBL" id="JAPDNT010000002">
    <property type="protein sequence ID" value="MCW3473991.1"/>
    <property type="molecule type" value="Genomic_DNA"/>
</dbReference>
<dbReference type="GO" id="GO:0003700">
    <property type="term" value="F:DNA-binding transcription factor activity"/>
    <property type="evidence" value="ECO:0007669"/>
    <property type="project" value="InterPro"/>
</dbReference>
<accession>A0AA41YI83</accession>
<dbReference type="InterPro" id="IPR036390">
    <property type="entry name" value="WH_DNA-bd_sf"/>
</dbReference>